<evidence type="ECO:0000256" key="1">
    <source>
        <dbReference type="ARBA" id="ARBA00004141"/>
    </source>
</evidence>
<reference evidence="14" key="1">
    <citation type="submission" date="2021-04" db="EMBL/GenBank/DDBJ databases">
        <title>Genome based classification of Actinospica acidithermotolerans sp. nov., an actinobacterium isolated from an Indonesian hot spring.</title>
        <authorList>
            <person name="Kusuma A.B."/>
            <person name="Putra K.E."/>
            <person name="Nafisah S."/>
            <person name="Loh J."/>
            <person name="Nouioui I."/>
            <person name="Goodfellow M."/>
        </authorList>
    </citation>
    <scope>NUCLEOTIDE SEQUENCE</scope>
    <source>
        <strain evidence="14">CSCA 57</strain>
    </source>
</reference>
<protein>
    <submittedName>
        <fullName evidence="14">Dipeptide/oligopeptide/nickel ABC transporter permease/ATP-binding protein</fullName>
    </submittedName>
</protein>
<gene>
    <name evidence="14" type="ORF">KDL01_32030</name>
</gene>
<dbReference type="PANTHER" id="PTHR43297:SF2">
    <property type="entry name" value="DIPEPTIDE TRANSPORT ATP-BINDING PROTEIN DPPD"/>
    <property type="match status" value="1"/>
</dbReference>
<keyword evidence="10 11" id="KW-0472">Membrane</keyword>
<evidence type="ECO:0000256" key="11">
    <source>
        <dbReference type="RuleBase" id="RU363032"/>
    </source>
</evidence>
<evidence type="ECO:0000256" key="3">
    <source>
        <dbReference type="ARBA" id="ARBA00005417"/>
    </source>
</evidence>
<dbReference type="PANTHER" id="PTHR43297">
    <property type="entry name" value="OLIGOPEPTIDE TRANSPORT ATP-BINDING PROTEIN APPD"/>
    <property type="match status" value="1"/>
</dbReference>
<feature type="transmembrane region" description="Helical" evidence="11">
    <location>
        <begin position="88"/>
        <end position="108"/>
    </location>
</feature>
<evidence type="ECO:0000256" key="2">
    <source>
        <dbReference type="ARBA" id="ARBA00004202"/>
    </source>
</evidence>
<dbReference type="RefSeq" id="WP_212532407.1">
    <property type="nucleotide sequence ID" value="NZ_JAGSOG010000243.1"/>
</dbReference>
<keyword evidence="7" id="KW-0547">Nucleotide-binding</keyword>
<comment type="similarity">
    <text evidence="3">Belongs to the ABC transporter superfamily.</text>
</comment>
<dbReference type="Pfam" id="PF00005">
    <property type="entry name" value="ABC_tran"/>
    <property type="match status" value="1"/>
</dbReference>
<keyword evidence="9 11" id="KW-1133">Transmembrane helix</keyword>
<dbReference type="GO" id="GO:0005886">
    <property type="term" value="C:plasma membrane"/>
    <property type="evidence" value="ECO:0007669"/>
    <property type="project" value="UniProtKB-SubCell"/>
</dbReference>
<dbReference type="GO" id="GO:0005524">
    <property type="term" value="F:ATP binding"/>
    <property type="evidence" value="ECO:0007669"/>
    <property type="project" value="UniProtKB-KW"/>
</dbReference>
<dbReference type="PROSITE" id="PS50928">
    <property type="entry name" value="ABC_TM1"/>
    <property type="match status" value="1"/>
</dbReference>
<dbReference type="InterPro" id="IPR017871">
    <property type="entry name" value="ABC_transporter-like_CS"/>
</dbReference>
<keyword evidence="5" id="KW-1003">Cell membrane</keyword>
<feature type="transmembrane region" description="Helical" evidence="11">
    <location>
        <begin position="114"/>
        <end position="134"/>
    </location>
</feature>
<evidence type="ECO:0000256" key="8">
    <source>
        <dbReference type="ARBA" id="ARBA00022840"/>
    </source>
</evidence>
<evidence type="ECO:0000256" key="6">
    <source>
        <dbReference type="ARBA" id="ARBA00022692"/>
    </source>
</evidence>
<dbReference type="InterPro" id="IPR003593">
    <property type="entry name" value="AAA+_ATPase"/>
</dbReference>
<comment type="caution">
    <text evidence="14">The sequence shown here is derived from an EMBL/GenBank/DDBJ whole genome shotgun (WGS) entry which is preliminary data.</text>
</comment>
<feature type="domain" description="ABC transmembrane type-1" evidence="13">
    <location>
        <begin position="79"/>
        <end position="268"/>
    </location>
</feature>
<evidence type="ECO:0000313" key="15">
    <source>
        <dbReference type="Proteomes" id="UP000675781"/>
    </source>
</evidence>
<feature type="transmembrane region" description="Helical" evidence="11">
    <location>
        <begin position="20"/>
        <end position="39"/>
    </location>
</feature>
<keyword evidence="8" id="KW-0067">ATP-binding</keyword>
<feature type="domain" description="ABC transporter" evidence="12">
    <location>
        <begin position="317"/>
        <end position="566"/>
    </location>
</feature>
<dbReference type="CDD" id="cd06261">
    <property type="entry name" value="TM_PBP2"/>
    <property type="match status" value="1"/>
</dbReference>
<evidence type="ECO:0000256" key="9">
    <source>
        <dbReference type="ARBA" id="ARBA00022989"/>
    </source>
</evidence>
<dbReference type="GO" id="GO:0016887">
    <property type="term" value="F:ATP hydrolysis activity"/>
    <property type="evidence" value="ECO:0007669"/>
    <property type="project" value="InterPro"/>
</dbReference>
<evidence type="ECO:0000313" key="14">
    <source>
        <dbReference type="EMBL" id="MBR7837945.1"/>
    </source>
</evidence>
<dbReference type="Proteomes" id="UP000675781">
    <property type="component" value="Unassembled WGS sequence"/>
</dbReference>
<dbReference type="Gene3D" id="3.40.50.300">
    <property type="entry name" value="P-loop containing nucleotide triphosphate hydrolases"/>
    <property type="match status" value="1"/>
</dbReference>
<dbReference type="InterPro" id="IPR027417">
    <property type="entry name" value="P-loop_NTPase"/>
</dbReference>
<evidence type="ECO:0000256" key="5">
    <source>
        <dbReference type="ARBA" id="ARBA00022475"/>
    </source>
</evidence>
<evidence type="ECO:0000256" key="10">
    <source>
        <dbReference type="ARBA" id="ARBA00023136"/>
    </source>
</evidence>
<evidence type="ECO:0000256" key="4">
    <source>
        <dbReference type="ARBA" id="ARBA00022448"/>
    </source>
</evidence>
<dbReference type="InterPro" id="IPR035906">
    <property type="entry name" value="MetI-like_sf"/>
</dbReference>
<dbReference type="PROSITE" id="PS00211">
    <property type="entry name" value="ABC_TRANSPORTER_1"/>
    <property type="match status" value="1"/>
</dbReference>
<dbReference type="SUPFAM" id="SSF161098">
    <property type="entry name" value="MetI-like"/>
    <property type="match status" value="1"/>
</dbReference>
<comment type="similarity">
    <text evidence="11">Belongs to the binding-protein-dependent transport system permease family.</text>
</comment>
<evidence type="ECO:0000256" key="7">
    <source>
        <dbReference type="ARBA" id="ARBA00022741"/>
    </source>
</evidence>
<evidence type="ECO:0000259" key="13">
    <source>
        <dbReference type="PROSITE" id="PS50928"/>
    </source>
</evidence>
<dbReference type="Gene3D" id="1.10.3720.10">
    <property type="entry name" value="MetI-like"/>
    <property type="match status" value="1"/>
</dbReference>
<dbReference type="PROSITE" id="PS50893">
    <property type="entry name" value="ABC_TRANSPORTER_2"/>
    <property type="match status" value="1"/>
</dbReference>
<evidence type="ECO:0000259" key="12">
    <source>
        <dbReference type="PROSITE" id="PS50893"/>
    </source>
</evidence>
<dbReference type="EMBL" id="JAGSOG010000243">
    <property type="protein sequence ID" value="MBR7837945.1"/>
    <property type="molecule type" value="Genomic_DNA"/>
</dbReference>
<proteinExistence type="inferred from homology"/>
<dbReference type="SUPFAM" id="SSF52540">
    <property type="entry name" value="P-loop containing nucleoside triphosphate hydrolases"/>
    <property type="match status" value="1"/>
</dbReference>
<dbReference type="GO" id="GO:0055085">
    <property type="term" value="P:transmembrane transport"/>
    <property type="evidence" value="ECO:0007669"/>
    <property type="project" value="InterPro"/>
</dbReference>
<dbReference type="InterPro" id="IPR003439">
    <property type="entry name" value="ABC_transporter-like_ATP-bd"/>
</dbReference>
<comment type="subcellular location">
    <subcellularLocation>
        <location evidence="11">Cell membrane</location>
        <topology evidence="11">Multi-pass membrane protein</topology>
    </subcellularLocation>
    <subcellularLocation>
        <location evidence="2">Cell membrane</location>
        <topology evidence="2">Peripheral membrane protein</topology>
    </subcellularLocation>
    <subcellularLocation>
        <location evidence="1">Membrane</location>
        <topology evidence="1">Multi-pass membrane protein</topology>
    </subcellularLocation>
</comment>
<name>A0A941IQQ5_9ACTN</name>
<organism evidence="14 15">
    <name type="scientific">Actinospica durhamensis</name>
    <dbReference type="NCBI Taxonomy" id="1508375"/>
    <lineage>
        <taxon>Bacteria</taxon>
        <taxon>Bacillati</taxon>
        <taxon>Actinomycetota</taxon>
        <taxon>Actinomycetes</taxon>
        <taxon>Catenulisporales</taxon>
        <taxon>Actinospicaceae</taxon>
        <taxon>Actinospica</taxon>
    </lineage>
</organism>
<accession>A0A941IQQ5</accession>
<keyword evidence="6 11" id="KW-0812">Transmembrane</keyword>
<dbReference type="InterPro" id="IPR000515">
    <property type="entry name" value="MetI-like"/>
</dbReference>
<dbReference type="AlphaFoldDB" id="A0A941IQQ5"/>
<keyword evidence="4 11" id="KW-0813">Transport</keyword>
<dbReference type="SMART" id="SM00382">
    <property type="entry name" value="AAA"/>
    <property type="match status" value="1"/>
</dbReference>
<feature type="transmembrane region" description="Helical" evidence="11">
    <location>
        <begin position="200"/>
        <end position="223"/>
    </location>
</feature>
<dbReference type="Pfam" id="PF00528">
    <property type="entry name" value="BPD_transp_1"/>
    <property type="match status" value="1"/>
</dbReference>
<feature type="transmembrane region" description="Helical" evidence="11">
    <location>
        <begin position="141"/>
        <end position="160"/>
    </location>
</feature>
<dbReference type="CDD" id="cd03257">
    <property type="entry name" value="ABC_NikE_OppD_transporters"/>
    <property type="match status" value="1"/>
</dbReference>
<keyword evidence="15" id="KW-1185">Reference proteome</keyword>
<dbReference type="InterPro" id="IPR050388">
    <property type="entry name" value="ABC_Ni/Peptide_Import"/>
</dbReference>
<sequence>MRAPSPRSPLRAVLRNPLGAGSAAVLLLVLAAVLLAPVLRPGGAQSSNILDAYDGAAAGHPFGFDGAGRDELAMLLYGGRATLGEAGLALLIALILGLPLGLCAGYFAGRFDAVGSWAVNLVMALPGMVVLLAARAVLGPTTVVLMVVLGVLIAPSFFRLARGVAADLRGELFIDAARVAGLPAWRILTRHVLVAVRAPVLIQASLVAGVAIGMQAALGFLGISTGVSAPSWGGMLSDAYTSIYTHPILMLWPGLALGLTTAALLLLAVALRDALEDRPGQASARRTRRPEPVRVVPTPAAAAGPARAAARSPLLSIRGLTVAYAGPQGAEREVVHGVDLDVRPGEVLGLVGESGSGKTQTALSVLGLLPLGGRITGGSVLIDGAETVGADERALRRLRGGVVGYVPQEPMSNLDPCFTIGSQLAEPLRAVLGLGRREAAARVLDLLRAVEIADPARVARSYPHEISGGMAQRVLIAGAVSCEPRLLVADEPTTALDVSVQAEILDLLRRLQQDQNLGLLLVTHNLGVVADLCDRVAVMRAGAIVETGEARQILHAPEHEHTRALLDAVLDDAPVRAPWQARPTRSVA</sequence>
<feature type="transmembrane region" description="Helical" evidence="11">
    <location>
        <begin position="243"/>
        <end position="271"/>
    </location>
</feature>